<dbReference type="FunFam" id="3.40.50.2000:FF:000010">
    <property type="entry name" value="Alpha,alpha-trehalose-phosphate synthase"/>
    <property type="match status" value="1"/>
</dbReference>
<dbReference type="PANTHER" id="PTHR10788">
    <property type="entry name" value="TREHALOSE-6-PHOSPHATE SYNTHASE"/>
    <property type="match status" value="1"/>
</dbReference>
<evidence type="ECO:0000313" key="10">
    <source>
        <dbReference type="EMBL" id="MBI5250193.1"/>
    </source>
</evidence>
<dbReference type="PANTHER" id="PTHR10788:SF106">
    <property type="entry name" value="BCDNA.GH08860"/>
    <property type="match status" value="1"/>
</dbReference>
<comment type="pathway">
    <text evidence="6">Glycan metabolism; glucosylglycerol biosynthesis.</text>
</comment>
<dbReference type="GO" id="GO:0033828">
    <property type="term" value="F:glucosylglycerol-phosphate synthase activity"/>
    <property type="evidence" value="ECO:0007669"/>
    <property type="project" value="UniProtKB-EC"/>
</dbReference>
<dbReference type="EC" id="2.4.1.213" evidence="7"/>
<evidence type="ECO:0000256" key="8">
    <source>
        <dbReference type="ARBA" id="ARBA00069974"/>
    </source>
</evidence>
<evidence type="ECO:0000256" key="5">
    <source>
        <dbReference type="ARBA" id="ARBA00055920"/>
    </source>
</evidence>
<protein>
    <recommendedName>
        <fullName evidence="8">Glucosylglycerol-phosphate synthase</fullName>
        <ecNumber evidence="7">2.4.1.213</ecNumber>
    </recommendedName>
    <alternativeName>
        <fullName evidence="9">Glucosyl-glycerol-phosphate synthase</fullName>
    </alternativeName>
</protein>
<gene>
    <name evidence="10" type="ORF">HY912_11925</name>
</gene>
<organism evidence="10 11">
    <name type="scientific">Desulfomonile tiedjei</name>
    <dbReference type="NCBI Taxonomy" id="2358"/>
    <lineage>
        <taxon>Bacteria</taxon>
        <taxon>Pseudomonadati</taxon>
        <taxon>Thermodesulfobacteriota</taxon>
        <taxon>Desulfomonilia</taxon>
        <taxon>Desulfomonilales</taxon>
        <taxon>Desulfomonilaceae</taxon>
        <taxon>Desulfomonile</taxon>
    </lineage>
</organism>
<comment type="catalytic activity">
    <reaction evidence="4">
        <text>ADP-alpha-D-glucose + sn-glycerol 3-phosphate = 2-O-(alpha-D-glucopyranosyl)-sn-glycerol 3-phosphate + ADP + H(+)</text>
        <dbReference type="Rhea" id="RHEA:12881"/>
        <dbReference type="ChEBI" id="CHEBI:15378"/>
        <dbReference type="ChEBI" id="CHEBI:57498"/>
        <dbReference type="ChEBI" id="CHEBI:57597"/>
        <dbReference type="ChEBI" id="CHEBI:87089"/>
        <dbReference type="ChEBI" id="CHEBI:456216"/>
        <dbReference type="EC" id="2.4.1.213"/>
    </reaction>
</comment>
<dbReference type="CDD" id="cd03788">
    <property type="entry name" value="GT20_TPS"/>
    <property type="match status" value="1"/>
</dbReference>
<evidence type="ECO:0000256" key="7">
    <source>
        <dbReference type="ARBA" id="ARBA00066821"/>
    </source>
</evidence>
<evidence type="ECO:0000256" key="9">
    <source>
        <dbReference type="ARBA" id="ARBA00080497"/>
    </source>
</evidence>
<dbReference type="Pfam" id="PF00982">
    <property type="entry name" value="Glyco_transf_20"/>
    <property type="match status" value="1"/>
</dbReference>
<accession>A0A9D6V1K7</accession>
<dbReference type="AlphaFoldDB" id="A0A9D6V1K7"/>
<evidence type="ECO:0000256" key="4">
    <source>
        <dbReference type="ARBA" id="ARBA00052754"/>
    </source>
</evidence>
<dbReference type="Proteomes" id="UP000807825">
    <property type="component" value="Unassembled WGS sequence"/>
</dbReference>
<keyword evidence="3" id="KW-0808">Transferase</keyword>
<evidence type="ECO:0000256" key="6">
    <source>
        <dbReference type="ARBA" id="ARBA00060702"/>
    </source>
</evidence>
<comment type="function">
    <text evidence="5">Involved in salt tolerance by producing GG-phosphate from ADP-glucose and glycerol-3-phosphate (G3P), an intermediate in the synthesis of the osmolyte glucosylglycerol (GG).</text>
</comment>
<evidence type="ECO:0000313" key="11">
    <source>
        <dbReference type="Proteomes" id="UP000807825"/>
    </source>
</evidence>
<comment type="similarity">
    <text evidence="1">Belongs to the glycosyltransferase 20 family.</text>
</comment>
<proteinExistence type="inferred from homology"/>
<dbReference type="InterPro" id="IPR001830">
    <property type="entry name" value="Glyco_trans_20"/>
</dbReference>
<comment type="caution">
    <text evidence="10">The sequence shown here is derived from an EMBL/GenBank/DDBJ whole genome shotgun (WGS) entry which is preliminary data.</text>
</comment>
<name>A0A9D6V1K7_9BACT</name>
<evidence type="ECO:0000256" key="2">
    <source>
        <dbReference type="ARBA" id="ARBA00022676"/>
    </source>
</evidence>
<dbReference type="Gene3D" id="3.40.50.2000">
    <property type="entry name" value="Glycogen Phosphorylase B"/>
    <property type="match status" value="2"/>
</dbReference>
<dbReference type="GO" id="GO:0003825">
    <property type="term" value="F:alpha,alpha-trehalose-phosphate synthase (UDP-forming) activity"/>
    <property type="evidence" value="ECO:0007669"/>
    <property type="project" value="TreeGrafter"/>
</dbReference>
<sequence length="510" mass="58420">MARKGERRLVIVSNRLPVVMEHNDTGWFVRPSSGGLVTALAPVLRDRGGIWIGWPGTSSEIDLTEPLAIGTRTAGYSLKPVSLTPQEVQNFYFGFANEVIWPLFHDLQGSCNFDPDYWATYQEVNFKYAEVTAETAGKGDYIWVHDYHLMCLGRALRQLGVNSLIGFFLHIPFPPLDIFLKLPWRFQILRALLEFDLIGLQTLRDYRNFLQCIRAVIKDVRVQLNGRIATIRFGERGLRVGAFPISIDYKAFAREAVSEEVTERSRHIHEELPKRHIVLGVDRLDYTKGIPHKLDAFRRLLTQHPELREQITLVQVVVPSRETIPKYQDLKMEIERMVGEINGLFTVWGWAPIIYIFRSLDRDELIAYYRASEIALVTPLKDGMNLVSKEFCASSVEEECVLILSEFAGAAAQLQNGALLVNPYDTELVADAIHRAFSMNRVDRKYRMHKLRKKIRENDVFHWVDSFLKAAIGRDLHEFPPLEDYLPQVELDAVSYRGETAAQDFLQGAS</sequence>
<dbReference type="GO" id="GO:0005992">
    <property type="term" value="P:trehalose biosynthetic process"/>
    <property type="evidence" value="ECO:0007669"/>
    <property type="project" value="InterPro"/>
</dbReference>
<dbReference type="SUPFAM" id="SSF53756">
    <property type="entry name" value="UDP-Glycosyltransferase/glycogen phosphorylase"/>
    <property type="match status" value="1"/>
</dbReference>
<reference evidence="10" key="1">
    <citation type="submission" date="2020-07" db="EMBL/GenBank/DDBJ databases">
        <title>Huge and variable diversity of episymbiotic CPR bacteria and DPANN archaea in groundwater ecosystems.</title>
        <authorList>
            <person name="He C.Y."/>
            <person name="Keren R."/>
            <person name="Whittaker M."/>
            <person name="Farag I.F."/>
            <person name="Doudna J."/>
            <person name="Cate J.H.D."/>
            <person name="Banfield J.F."/>
        </authorList>
    </citation>
    <scope>NUCLEOTIDE SEQUENCE</scope>
    <source>
        <strain evidence="10">NC_groundwater_1664_Pr3_B-0.1um_52_9</strain>
    </source>
</reference>
<dbReference type="GO" id="GO:0004805">
    <property type="term" value="F:trehalose-phosphatase activity"/>
    <property type="evidence" value="ECO:0007669"/>
    <property type="project" value="TreeGrafter"/>
</dbReference>
<evidence type="ECO:0000256" key="3">
    <source>
        <dbReference type="ARBA" id="ARBA00022679"/>
    </source>
</evidence>
<keyword evidence="2" id="KW-0328">Glycosyltransferase</keyword>
<dbReference type="GO" id="GO:0005829">
    <property type="term" value="C:cytosol"/>
    <property type="evidence" value="ECO:0007669"/>
    <property type="project" value="TreeGrafter"/>
</dbReference>
<dbReference type="EMBL" id="JACRDE010000315">
    <property type="protein sequence ID" value="MBI5250193.1"/>
    <property type="molecule type" value="Genomic_DNA"/>
</dbReference>
<evidence type="ECO:0000256" key="1">
    <source>
        <dbReference type="ARBA" id="ARBA00008799"/>
    </source>
</evidence>